<evidence type="ECO:0000313" key="4">
    <source>
        <dbReference type="Proteomes" id="UP000321746"/>
    </source>
</evidence>
<keyword evidence="4" id="KW-1185">Reference proteome</keyword>
<feature type="chain" id="PRO_5021898219" description="Serine/threonine protein kinase" evidence="2">
    <location>
        <begin position="25"/>
        <end position="112"/>
    </location>
</feature>
<dbReference type="AlphaFoldDB" id="A0A511XGS5"/>
<keyword evidence="2" id="KW-0732">Signal</keyword>
<dbReference type="EMBL" id="BJYG01000002">
    <property type="protein sequence ID" value="GEN62150.1"/>
    <property type="molecule type" value="Genomic_DNA"/>
</dbReference>
<dbReference type="RefSeq" id="WP_146885390.1">
    <property type="nucleotide sequence ID" value="NZ_BJYG01000002.1"/>
</dbReference>
<feature type="compositionally biased region" description="Polar residues" evidence="1">
    <location>
        <begin position="23"/>
        <end position="33"/>
    </location>
</feature>
<organism evidence="3 4">
    <name type="scientific">Acetobacter oeni</name>
    <dbReference type="NCBI Taxonomy" id="304077"/>
    <lineage>
        <taxon>Bacteria</taxon>
        <taxon>Pseudomonadati</taxon>
        <taxon>Pseudomonadota</taxon>
        <taxon>Alphaproteobacteria</taxon>
        <taxon>Acetobacterales</taxon>
        <taxon>Acetobacteraceae</taxon>
        <taxon>Acetobacter</taxon>
    </lineage>
</organism>
<comment type="caution">
    <text evidence="3">The sequence shown here is derived from an EMBL/GenBank/DDBJ whole genome shotgun (WGS) entry which is preliminary data.</text>
</comment>
<name>A0A511XGS5_9PROT</name>
<proteinExistence type="predicted"/>
<sequence>MRFLKLFAVPGVMVALLAPAFAQSATDAASNPAPTADSAAKQVGKTPKSAIWHGKKVQPSERLPSSDQVKREQPGTVPPQPGGRATTTAPDDSNATKENGPAVQSPSQLSPN</sequence>
<evidence type="ECO:0000256" key="2">
    <source>
        <dbReference type="SAM" id="SignalP"/>
    </source>
</evidence>
<gene>
    <name evidence="3" type="ORF">AOE01nite_03740</name>
</gene>
<feature type="compositionally biased region" description="Polar residues" evidence="1">
    <location>
        <begin position="85"/>
        <end position="112"/>
    </location>
</feature>
<evidence type="ECO:0008006" key="5">
    <source>
        <dbReference type="Google" id="ProtNLM"/>
    </source>
</evidence>
<protein>
    <recommendedName>
        <fullName evidence="5">Serine/threonine protein kinase</fullName>
    </recommendedName>
</protein>
<evidence type="ECO:0000313" key="3">
    <source>
        <dbReference type="EMBL" id="GEN62150.1"/>
    </source>
</evidence>
<dbReference type="Proteomes" id="UP000321746">
    <property type="component" value="Unassembled WGS sequence"/>
</dbReference>
<evidence type="ECO:0000256" key="1">
    <source>
        <dbReference type="SAM" id="MobiDB-lite"/>
    </source>
</evidence>
<accession>A0A511XGS5</accession>
<feature type="signal peptide" evidence="2">
    <location>
        <begin position="1"/>
        <end position="24"/>
    </location>
</feature>
<reference evidence="3 4" key="1">
    <citation type="submission" date="2019-07" db="EMBL/GenBank/DDBJ databases">
        <title>Whole genome shotgun sequence of Acetobacter oeni NBRC 105207.</title>
        <authorList>
            <person name="Hosoyama A."/>
            <person name="Uohara A."/>
            <person name="Ohji S."/>
            <person name="Ichikawa N."/>
        </authorList>
    </citation>
    <scope>NUCLEOTIDE SEQUENCE [LARGE SCALE GENOMIC DNA]</scope>
    <source>
        <strain evidence="3 4">NBRC 105207</strain>
    </source>
</reference>
<feature type="region of interest" description="Disordered" evidence="1">
    <location>
        <begin position="23"/>
        <end position="112"/>
    </location>
</feature>
<dbReference type="OrthoDB" id="7284484at2"/>